<dbReference type="OrthoDB" id="1522717at2"/>
<dbReference type="GO" id="GO:0003887">
    <property type="term" value="F:DNA-directed DNA polymerase activity"/>
    <property type="evidence" value="ECO:0007669"/>
    <property type="project" value="InterPro"/>
</dbReference>
<protein>
    <submittedName>
        <fullName evidence="4">RepB family plasmid replication initiator protein</fullName>
    </submittedName>
</protein>
<dbReference type="InterPro" id="IPR036388">
    <property type="entry name" value="WH-like_DNA-bd_sf"/>
</dbReference>
<feature type="region of interest" description="Disordered" evidence="2">
    <location>
        <begin position="336"/>
        <end position="357"/>
    </location>
</feature>
<evidence type="ECO:0000313" key="5">
    <source>
        <dbReference type="Proteomes" id="UP000234341"/>
    </source>
</evidence>
<organism evidence="4 5">
    <name type="scientific">Cupriavidus pauculus</name>
    <dbReference type="NCBI Taxonomy" id="82633"/>
    <lineage>
        <taxon>Bacteria</taxon>
        <taxon>Pseudomonadati</taxon>
        <taxon>Pseudomonadota</taxon>
        <taxon>Betaproteobacteria</taxon>
        <taxon>Burkholderiales</taxon>
        <taxon>Burkholderiaceae</taxon>
        <taxon>Cupriavidus</taxon>
    </lineage>
</organism>
<evidence type="ECO:0000313" key="4">
    <source>
        <dbReference type="EMBL" id="PLP97933.1"/>
    </source>
</evidence>
<name>A0A2N5C6U5_9BURK</name>
<dbReference type="InterPro" id="IPR000525">
    <property type="entry name" value="Initiator_Rep_WH1"/>
</dbReference>
<dbReference type="Pfam" id="PF01051">
    <property type="entry name" value="Rep3_N"/>
    <property type="match status" value="1"/>
</dbReference>
<sequence>MARAKAPKGSQITLFQQPEAAEPFKKAVQAIHVSPVGGSLTLQQRRLFNALIKNAIEHRLGEAGTVETFQISIPEMMANLALTTKDTTYIKETAKSLMRTVVDWDQLNSDGTATWTGSTLLAGARISGSLLSYSFAPQIREELLNPERYAMIDMRIAKLFRRAHSLALWENTVRYERAGITARIPLTVFRNLILGREESETKYKEYKIFKRAVLNPCIAEICDVSDHDLELIEHKVGRSVTELQFRIMRKNAASDDVAGNDAAGNGEADIDDLIQAIVGLGLPASEARRLIEAQPPVILTEAIAHVRARVSASNAPAIDNVSAHFRKTLADMVARGTNSGTNSGTDGGTASTGKGRGAAEIGEAAVAPPPPAKSAQEAMERYIAARLPSAQGYFVGLAAEEQMPLIEQYNEQCASADQKLVTHKRPTKVAQTRFYQWLADQTWGVPTADDVLSFVLTGQVAA</sequence>
<feature type="domain" description="Initiator Rep protein WH1" evidence="3">
    <location>
        <begin position="37"/>
        <end position="171"/>
    </location>
</feature>
<proteinExistence type="inferred from homology"/>
<dbReference type="InterPro" id="IPR036390">
    <property type="entry name" value="WH_DNA-bd_sf"/>
</dbReference>
<comment type="caution">
    <text evidence="4">The sequence shown here is derived from an EMBL/GenBank/DDBJ whole genome shotgun (WGS) entry which is preliminary data.</text>
</comment>
<comment type="similarity">
    <text evidence="1">Belongs to the initiator RepB protein family.</text>
</comment>
<dbReference type="AlphaFoldDB" id="A0A2N5C6U5"/>
<reference evidence="4 5" key="1">
    <citation type="submission" date="2017-12" db="EMBL/GenBank/DDBJ databases">
        <title>Genome sequence of the active heterotrophic nitrifier-denitrifier, Cupriavidus pauculus UM1.</title>
        <authorList>
            <person name="Putonti C."/>
            <person name="Castignetti D."/>
        </authorList>
    </citation>
    <scope>NUCLEOTIDE SEQUENCE [LARGE SCALE GENOMIC DNA]</scope>
    <source>
        <strain evidence="4 5">UM1</strain>
    </source>
</reference>
<dbReference type="EMBL" id="PJRP01000014">
    <property type="protein sequence ID" value="PLP97933.1"/>
    <property type="molecule type" value="Genomic_DNA"/>
</dbReference>
<dbReference type="Proteomes" id="UP000234341">
    <property type="component" value="Unassembled WGS sequence"/>
</dbReference>
<gene>
    <name evidence="4" type="ORF">CYJ10_24345</name>
</gene>
<evidence type="ECO:0000256" key="2">
    <source>
        <dbReference type="SAM" id="MobiDB-lite"/>
    </source>
</evidence>
<dbReference type="RefSeq" id="WP_101684099.1">
    <property type="nucleotide sequence ID" value="NZ_PJRP01000014.1"/>
</dbReference>
<dbReference type="SUPFAM" id="SSF46785">
    <property type="entry name" value="Winged helix' DNA-binding domain"/>
    <property type="match status" value="1"/>
</dbReference>
<dbReference type="GO" id="GO:0006270">
    <property type="term" value="P:DNA replication initiation"/>
    <property type="evidence" value="ECO:0007669"/>
    <property type="project" value="InterPro"/>
</dbReference>
<evidence type="ECO:0000256" key="1">
    <source>
        <dbReference type="ARBA" id="ARBA00038283"/>
    </source>
</evidence>
<dbReference type="Pfam" id="PF21205">
    <property type="entry name" value="Rep3_C"/>
    <property type="match status" value="1"/>
</dbReference>
<evidence type="ECO:0000259" key="3">
    <source>
        <dbReference type="Pfam" id="PF01051"/>
    </source>
</evidence>
<accession>A0A2N5C6U5</accession>
<dbReference type="Gene3D" id="1.10.10.10">
    <property type="entry name" value="Winged helix-like DNA-binding domain superfamily/Winged helix DNA-binding domain"/>
    <property type="match status" value="2"/>
</dbReference>